<name>A0A2P2IJI5_RHIMU</name>
<organism evidence="1">
    <name type="scientific">Rhizophora mucronata</name>
    <name type="common">Asiatic mangrove</name>
    <dbReference type="NCBI Taxonomy" id="61149"/>
    <lineage>
        <taxon>Eukaryota</taxon>
        <taxon>Viridiplantae</taxon>
        <taxon>Streptophyta</taxon>
        <taxon>Embryophyta</taxon>
        <taxon>Tracheophyta</taxon>
        <taxon>Spermatophyta</taxon>
        <taxon>Magnoliopsida</taxon>
        <taxon>eudicotyledons</taxon>
        <taxon>Gunneridae</taxon>
        <taxon>Pentapetalae</taxon>
        <taxon>rosids</taxon>
        <taxon>fabids</taxon>
        <taxon>Malpighiales</taxon>
        <taxon>Rhizophoraceae</taxon>
        <taxon>Rhizophora</taxon>
    </lineage>
</organism>
<dbReference type="AlphaFoldDB" id="A0A2P2IJI5"/>
<protein>
    <submittedName>
        <fullName evidence="1">Uncharacterized protein</fullName>
    </submittedName>
</protein>
<sequence length="78" mass="8791">MNTTTKLQVIFLKAPTKKILSLKAITMFDICMTWSIQKVYTTKEMDNSNVNTAVTSPKKSLSLPSPSYNTENIHNILL</sequence>
<reference evidence="1" key="1">
    <citation type="submission" date="2018-02" db="EMBL/GenBank/DDBJ databases">
        <title>Rhizophora mucronata_Transcriptome.</title>
        <authorList>
            <person name="Meera S.P."/>
            <person name="Sreeshan A."/>
            <person name="Augustine A."/>
        </authorList>
    </citation>
    <scope>NUCLEOTIDE SEQUENCE</scope>
    <source>
        <tissue evidence="1">Leaf</tissue>
    </source>
</reference>
<proteinExistence type="predicted"/>
<accession>A0A2P2IJI5</accession>
<evidence type="ECO:0000313" key="1">
    <source>
        <dbReference type="EMBL" id="MBW81386.1"/>
    </source>
</evidence>
<dbReference type="EMBL" id="GGEC01000903">
    <property type="protein sequence ID" value="MBW81386.1"/>
    <property type="molecule type" value="Transcribed_RNA"/>
</dbReference>